<evidence type="ECO:0000313" key="1">
    <source>
        <dbReference type="EMBL" id="SIS98610.1"/>
    </source>
</evidence>
<evidence type="ECO:0000313" key="2">
    <source>
        <dbReference type="Proteomes" id="UP000186917"/>
    </source>
</evidence>
<protein>
    <submittedName>
        <fullName evidence="1">Uncharacterized protein</fullName>
    </submittedName>
</protein>
<dbReference type="STRING" id="477680.SAMN05421788_102497"/>
<accession>A0A1N7NK18</accession>
<keyword evidence="2" id="KW-1185">Reference proteome</keyword>
<dbReference type="Proteomes" id="UP000186917">
    <property type="component" value="Unassembled WGS sequence"/>
</dbReference>
<name>A0A1N7NK18_9BACT</name>
<gene>
    <name evidence="1" type="ORF">SAMN05421788_102497</name>
</gene>
<dbReference type="AlphaFoldDB" id="A0A1N7NK18"/>
<organism evidence="1 2">
    <name type="scientific">Filimonas lacunae</name>
    <dbReference type="NCBI Taxonomy" id="477680"/>
    <lineage>
        <taxon>Bacteria</taxon>
        <taxon>Pseudomonadati</taxon>
        <taxon>Bacteroidota</taxon>
        <taxon>Chitinophagia</taxon>
        <taxon>Chitinophagales</taxon>
        <taxon>Chitinophagaceae</taxon>
        <taxon>Filimonas</taxon>
    </lineage>
</organism>
<proteinExistence type="predicted"/>
<dbReference type="OrthoDB" id="894042at2"/>
<sequence length="131" mass="15087">MKRWGAVWLLCIYTAGATELQQLLRFPLLIQHYCTHKTENPHITIAQFLTIHYIEAQPFDNDYEQDMQLPFKQSDEHCLTFSWQLPASPVSVLVNRQPVTYKHILYNDNIPASLFKAAIFKPPATATSLIA</sequence>
<dbReference type="EMBL" id="FTOR01000002">
    <property type="protein sequence ID" value="SIS98610.1"/>
    <property type="molecule type" value="Genomic_DNA"/>
</dbReference>
<dbReference type="RefSeq" id="WP_076378284.1">
    <property type="nucleotide sequence ID" value="NZ_AP017422.1"/>
</dbReference>
<reference evidence="2" key="1">
    <citation type="submission" date="2017-01" db="EMBL/GenBank/DDBJ databases">
        <authorList>
            <person name="Varghese N."/>
            <person name="Submissions S."/>
        </authorList>
    </citation>
    <scope>NUCLEOTIDE SEQUENCE [LARGE SCALE GENOMIC DNA]</scope>
    <source>
        <strain evidence="2">DSM 21054</strain>
    </source>
</reference>